<evidence type="ECO:0000256" key="1">
    <source>
        <dbReference type="SAM" id="Phobius"/>
    </source>
</evidence>
<organism evidence="2 3">
    <name type="scientific">Lactiplantibacillus fabifermentans DSM 21115</name>
    <dbReference type="NCBI Taxonomy" id="1413187"/>
    <lineage>
        <taxon>Bacteria</taxon>
        <taxon>Bacillati</taxon>
        <taxon>Bacillota</taxon>
        <taxon>Bacilli</taxon>
        <taxon>Lactobacillales</taxon>
        <taxon>Lactobacillaceae</taxon>
        <taxon>Lactiplantibacillus</taxon>
    </lineage>
</organism>
<dbReference type="Proteomes" id="UP000050920">
    <property type="component" value="Unassembled WGS sequence"/>
</dbReference>
<name>A0A0R2NMM9_9LACO</name>
<keyword evidence="1" id="KW-1133">Transmembrane helix</keyword>
<feature type="transmembrane region" description="Helical" evidence="1">
    <location>
        <begin position="30"/>
        <end position="48"/>
    </location>
</feature>
<gene>
    <name evidence="2" type="ORF">DY78_GL000426</name>
</gene>
<evidence type="ECO:0000313" key="3">
    <source>
        <dbReference type="Proteomes" id="UP000050920"/>
    </source>
</evidence>
<comment type="caution">
    <text evidence="2">The sequence shown here is derived from an EMBL/GenBank/DDBJ whole genome shotgun (WGS) entry which is preliminary data.</text>
</comment>
<keyword evidence="1" id="KW-0472">Membrane</keyword>
<dbReference type="AlphaFoldDB" id="A0A0R2NMM9"/>
<feature type="transmembrane region" description="Helical" evidence="1">
    <location>
        <begin position="54"/>
        <end position="72"/>
    </location>
</feature>
<proteinExistence type="predicted"/>
<accession>A0A0R2NMM9</accession>
<evidence type="ECO:0000313" key="2">
    <source>
        <dbReference type="EMBL" id="KRO26991.1"/>
    </source>
</evidence>
<reference evidence="2 3" key="1">
    <citation type="journal article" date="2015" name="Genome Announc.">
        <title>Expanding the biotechnology potential of lactobacilli through comparative genomics of 213 strains and associated genera.</title>
        <authorList>
            <person name="Sun Z."/>
            <person name="Harris H.M."/>
            <person name="McCann A."/>
            <person name="Guo C."/>
            <person name="Argimon S."/>
            <person name="Zhang W."/>
            <person name="Yang X."/>
            <person name="Jeffery I.B."/>
            <person name="Cooney J.C."/>
            <person name="Kagawa T.F."/>
            <person name="Liu W."/>
            <person name="Song Y."/>
            <person name="Salvetti E."/>
            <person name="Wrobel A."/>
            <person name="Rasinkangas P."/>
            <person name="Parkhill J."/>
            <person name="Rea M.C."/>
            <person name="O'Sullivan O."/>
            <person name="Ritari J."/>
            <person name="Douillard F.P."/>
            <person name="Paul Ross R."/>
            <person name="Yang R."/>
            <person name="Briner A.E."/>
            <person name="Felis G.E."/>
            <person name="de Vos W.M."/>
            <person name="Barrangou R."/>
            <person name="Klaenhammer T.R."/>
            <person name="Caufield P.W."/>
            <person name="Cui Y."/>
            <person name="Zhang H."/>
            <person name="O'Toole P.W."/>
        </authorList>
    </citation>
    <scope>NUCLEOTIDE SEQUENCE [LARGE SCALE GENOMIC DNA]</scope>
    <source>
        <strain evidence="2 3">DSM 21115</strain>
    </source>
</reference>
<dbReference type="RefSeq" id="WP_024625994.1">
    <property type="nucleotide sequence ID" value="NZ_AYGX02000096.1"/>
</dbReference>
<keyword evidence="3" id="KW-1185">Reference proteome</keyword>
<dbReference type="EMBL" id="AYGX02000096">
    <property type="protein sequence ID" value="KRO26991.1"/>
    <property type="molecule type" value="Genomic_DNA"/>
</dbReference>
<sequence>MIVLDLFLAYLVIRNVVIESRLMYRAKYRFGQIIVAALLVMWGATGGLANFEELLFYSLFMLVSIMMGNGGLTNDKLVIPGSWIKRTVTFSEISGIQISAIPMLNEKAQVIVKFVLNSHREINMIFQGTVTTVQQALRARVGQNISIEVSKFE</sequence>
<protein>
    <submittedName>
        <fullName evidence="2">Uncharacterized protein</fullName>
    </submittedName>
</protein>
<keyword evidence="1" id="KW-0812">Transmembrane</keyword>